<comment type="caution">
    <text evidence="17">The sequence shown here is derived from an EMBL/GenBank/DDBJ whole genome shotgun (WGS) entry which is preliminary data.</text>
</comment>
<evidence type="ECO:0000313" key="18">
    <source>
        <dbReference type="Proteomes" id="UP001556367"/>
    </source>
</evidence>
<keyword evidence="10" id="KW-0862">Zinc</keyword>
<evidence type="ECO:0000256" key="7">
    <source>
        <dbReference type="ARBA" id="ARBA00022723"/>
    </source>
</evidence>
<evidence type="ECO:0000256" key="3">
    <source>
        <dbReference type="ARBA" id="ARBA00008704"/>
    </source>
</evidence>
<keyword evidence="13" id="KW-0472">Membrane</keyword>
<keyword evidence="11" id="KW-0653">Protein transport</keyword>
<feature type="region of interest" description="Disordered" evidence="15">
    <location>
        <begin position="414"/>
        <end position="443"/>
    </location>
</feature>
<organism evidence="17 18">
    <name type="scientific">Hohenbuehelia grisea</name>
    <dbReference type="NCBI Taxonomy" id="104357"/>
    <lineage>
        <taxon>Eukaryota</taxon>
        <taxon>Fungi</taxon>
        <taxon>Dikarya</taxon>
        <taxon>Basidiomycota</taxon>
        <taxon>Agaricomycotina</taxon>
        <taxon>Agaricomycetes</taxon>
        <taxon>Agaricomycetidae</taxon>
        <taxon>Agaricales</taxon>
        <taxon>Pleurotineae</taxon>
        <taxon>Pleurotaceae</taxon>
        <taxon>Hohenbuehelia</taxon>
    </lineage>
</organism>
<evidence type="ECO:0000256" key="12">
    <source>
        <dbReference type="ARBA" id="ARBA00022989"/>
    </source>
</evidence>
<evidence type="ECO:0000256" key="4">
    <source>
        <dbReference type="ARBA" id="ARBA00022448"/>
    </source>
</evidence>
<dbReference type="PANTHER" id="PTHR23350:SF4">
    <property type="entry name" value="PEROXISOME BIOGENESIS FACTOR 2"/>
    <property type="match status" value="1"/>
</dbReference>
<keyword evidence="5" id="KW-0808">Transferase</keyword>
<dbReference type="InterPro" id="IPR006845">
    <property type="entry name" value="Pex_N"/>
</dbReference>
<accession>A0ABR3J1H2</accession>
<keyword evidence="8" id="KW-0863">Zinc-finger</keyword>
<dbReference type="PANTHER" id="PTHR23350">
    <property type="entry name" value="PEROXISOME ASSEMBLY PROTEIN 10"/>
    <property type="match status" value="1"/>
</dbReference>
<keyword evidence="7" id="KW-0479">Metal-binding</keyword>
<dbReference type="InterPro" id="IPR025654">
    <property type="entry name" value="PEX2/10"/>
</dbReference>
<reference evidence="18" key="1">
    <citation type="submission" date="2024-06" db="EMBL/GenBank/DDBJ databases">
        <title>Multi-omics analyses provide insights into the biosynthesis of the anticancer antibiotic pleurotin in Hohenbuehelia grisea.</title>
        <authorList>
            <person name="Weaver J.A."/>
            <person name="Alberti F."/>
        </authorList>
    </citation>
    <scope>NUCLEOTIDE SEQUENCE [LARGE SCALE GENOMIC DNA]</scope>
    <source>
        <strain evidence="18">T-177</strain>
    </source>
</reference>
<keyword evidence="14" id="KW-0576">Peroxisome</keyword>
<feature type="compositionally biased region" description="Acidic residues" evidence="15">
    <location>
        <begin position="414"/>
        <end position="424"/>
    </location>
</feature>
<comment type="subcellular location">
    <subcellularLocation>
        <location evidence="1">Peroxisome membrane</location>
        <topology evidence="1">Multi-pass membrane protein</topology>
    </subcellularLocation>
</comment>
<keyword evidence="6" id="KW-0812">Transmembrane</keyword>
<comment type="similarity">
    <text evidence="3">Belongs to the pex2/pex10/pex12 family.</text>
</comment>
<keyword evidence="4" id="KW-0813">Transport</keyword>
<feature type="compositionally biased region" description="Low complexity" evidence="15">
    <location>
        <begin position="426"/>
        <end position="443"/>
    </location>
</feature>
<evidence type="ECO:0000256" key="8">
    <source>
        <dbReference type="ARBA" id="ARBA00022771"/>
    </source>
</evidence>
<evidence type="ECO:0000256" key="5">
    <source>
        <dbReference type="ARBA" id="ARBA00022679"/>
    </source>
</evidence>
<keyword evidence="18" id="KW-1185">Reference proteome</keyword>
<evidence type="ECO:0000256" key="11">
    <source>
        <dbReference type="ARBA" id="ARBA00022927"/>
    </source>
</evidence>
<evidence type="ECO:0000256" key="2">
    <source>
        <dbReference type="ARBA" id="ARBA00004906"/>
    </source>
</evidence>
<evidence type="ECO:0000256" key="1">
    <source>
        <dbReference type="ARBA" id="ARBA00004585"/>
    </source>
</evidence>
<dbReference type="Proteomes" id="UP001556367">
    <property type="component" value="Unassembled WGS sequence"/>
</dbReference>
<dbReference type="Pfam" id="PF04757">
    <property type="entry name" value="Pex2_Pex12"/>
    <property type="match status" value="1"/>
</dbReference>
<evidence type="ECO:0000256" key="10">
    <source>
        <dbReference type="ARBA" id="ARBA00022833"/>
    </source>
</evidence>
<evidence type="ECO:0000256" key="13">
    <source>
        <dbReference type="ARBA" id="ARBA00023136"/>
    </source>
</evidence>
<evidence type="ECO:0000256" key="14">
    <source>
        <dbReference type="ARBA" id="ARBA00023140"/>
    </source>
</evidence>
<feature type="domain" description="Pex N-terminal" evidence="16">
    <location>
        <begin position="50"/>
        <end position="253"/>
    </location>
</feature>
<name>A0ABR3J1H2_9AGAR</name>
<gene>
    <name evidence="17" type="ORF">HGRIS_009464</name>
</gene>
<keyword evidence="9" id="KW-0833">Ubl conjugation pathway</keyword>
<evidence type="ECO:0000256" key="15">
    <source>
        <dbReference type="SAM" id="MobiDB-lite"/>
    </source>
</evidence>
<dbReference type="EMBL" id="JASNQZ010000012">
    <property type="protein sequence ID" value="KAL0949401.1"/>
    <property type="molecule type" value="Genomic_DNA"/>
</dbReference>
<evidence type="ECO:0000313" key="17">
    <source>
        <dbReference type="EMBL" id="KAL0949401.1"/>
    </source>
</evidence>
<evidence type="ECO:0000256" key="9">
    <source>
        <dbReference type="ARBA" id="ARBA00022786"/>
    </source>
</evidence>
<sequence>MASPTDLNSWQDAWEKAQPRLSAIWESLSSNTSPEPRPIRVGQLDSELLDQELVHLLQEPLKSALSLVNSSLRARFETELSLVIQLTLYKLSMWNTGASYGAKLQDLRYVVPSTYGLPLSPSGLPRRLLLLHGTLTIIVPYIHSKLRTHALSRAWPDAPSSDRRRKAWELLTLAESTHTLLGLLNFVSFLWNGRFRSIADRLLRMRLVPSSRLVKRDVSYEFMNRQMVWHAFTEFLLFLLPLLSARGIRRRLKRIGSLLNPAKLTSILPRPIARTLGAAPPKDTSKTAQPPRGKFWSMSPDQCAICAENASFNLNLSEPANAFSSLAATTSTPGVSSALGADSDTDSIPTFPIYTPYIASCGDVYCYHCIAERLMRAAEETDGQDGGWECLRCGDIAQGAERLTAMHEVDAETSDYEFSSDPDFTDMSASMGSYSASGMSDDY</sequence>
<evidence type="ECO:0000259" key="16">
    <source>
        <dbReference type="Pfam" id="PF04757"/>
    </source>
</evidence>
<evidence type="ECO:0000256" key="6">
    <source>
        <dbReference type="ARBA" id="ARBA00022692"/>
    </source>
</evidence>
<comment type="pathway">
    <text evidence="2">Protein modification; protein ubiquitination.</text>
</comment>
<proteinExistence type="inferred from homology"/>
<protein>
    <recommendedName>
        <fullName evidence="16">Pex N-terminal domain-containing protein</fullName>
    </recommendedName>
</protein>
<keyword evidence="12" id="KW-1133">Transmembrane helix</keyword>